<feature type="compositionally biased region" description="Basic and acidic residues" evidence="2">
    <location>
        <begin position="1117"/>
        <end position="1140"/>
    </location>
</feature>
<feature type="compositionally biased region" description="Low complexity" evidence="2">
    <location>
        <begin position="1271"/>
        <end position="1301"/>
    </location>
</feature>
<protein>
    <recommendedName>
        <fullName evidence="3">JmjC domain-containing protein</fullName>
    </recommendedName>
</protein>
<keyword evidence="1" id="KW-0175">Coiled coil</keyword>
<feature type="compositionally biased region" description="Gly residues" evidence="2">
    <location>
        <begin position="175"/>
        <end position="187"/>
    </location>
</feature>
<feature type="compositionally biased region" description="Polar residues" evidence="2">
    <location>
        <begin position="1651"/>
        <end position="1661"/>
    </location>
</feature>
<feature type="compositionally biased region" description="Gly residues" evidence="2">
    <location>
        <begin position="372"/>
        <end position="399"/>
    </location>
</feature>
<keyword evidence="5" id="KW-1185">Reference proteome</keyword>
<feature type="compositionally biased region" description="Gly residues" evidence="2">
    <location>
        <begin position="1145"/>
        <end position="1160"/>
    </location>
</feature>
<feature type="compositionally biased region" description="Low complexity" evidence="2">
    <location>
        <begin position="107"/>
        <end position="124"/>
    </location>
</feature>
<feature type="domain" description="JmjC" evidence="3">
    <location>
        <begin position="886"/>
        <end position="1046"/>
    </location>
</feature>
<feature type="region of interest" description="Disordered" evidence="2">
    <location>
        <begin position="274"/>
        <end position="319"/>
    </location>
</feature>
<dbReference type="OrthoDB" id="545732at2759"/>
<sequence>MTIRGQREVYTTEELYEQLRPRLATSDAWMSTNHPRLWAAADAMVESLQKKECYGGGVTQRAAHLAAHLKATDPFLAKWLEERAALDADGGNAGSAEGAGGSGTGAGAAAASSGAGGDAPATGAQGAGAAGDGKPNSSSSGAPAAPGDGADAPQDRADGTADASTSSPSGAANGKKGGNGSGSGKGKGANDKGSAAVKRSNKKGGAATALEYLTTTFAHLREQRTLVMGDKKDRLLREVAALRQLRGGPINVLRGATAGGTTMGQMLAALKLADQDDGSGSSSSSGRGGSGSSGSSGQQEGLASAGAHNQEQQQQQQQDGIVMTEGAEPDAPMGVVKVEAADAAAAAPGVVGKMPAQSGQEGPTNKVKEGAAGAGAGAGGAKKGASEGKGGGGKKGAGGDGHHLDNLTCVVWEDWRIPERLDTMLAAGDSLVVYVEVHCRDGPEDTRLAMSLSTFVALALCSQRLIAELYQDMVITPQRSAAARPQRQRQRTAAEAAAAALGPLDESVHSLDYVDFVEALHRRMPLRCGWMYANAIMPTAAEWDRVFGPQAGRLSGLYDGGAELDALGRACMAFHTSRHESPVLDVHALAAHLRVTQAAARQRQAAAAHHHHHDHEHEHGDGDGVGGAAVGCDPCLEARGLSGGGAGSGSAARDAGANGASSKPFGVVSAELGPRPPSLLLRPPGDSGFVPGTIHPAEVGKENADVGCCRSGGKLGGYDLGHLSFTCVTTASLADDFLGEVIRQTTAGHAAAEVAAAAAAAATVRAAKCAGQGKGECSCEADVAVAQAAAAAAAAAAERLSPGVEDAPVPAGASGPSLPGIGHAHGADEDELFEAVTEELNAVAEAAILAERDAEAAADAAEAAAAAAAAAGGDPAAAAAAHRAAMASASSDASNLQQSLKGAFAHRIQLMPGVFYSYFIGSQAFTNTAWHVEDFLLQSINLMVVGRPKAWWWVPRAAEADFKQLLEDYWELEDVYTKCVPLASETVDKLVKMGCRRTVQLPGAVFLTSPGFAFHTTMSSGWSMADSSNFMANILGKDMHVLENERPLEQYPPAEGRTNTGEWVRFTMRRIEALRARNDPAYQPRPMNRLRTEEVARRQRAADKAREEAEAAEEEAREAARAARRAAKEAARQAKLKREAEEGEAAGGAVGPVSPSGGGGKDGKAPAGAKAPAAVKKEPGTGAGRDGRNSDNQQQQPAKKVKLEGDAAGKAGGGKQQPGAGVGSGSTAKKAGSGKDGAAASPSGGGSGSRKRANSAVNGGGNKIGRTGSGSSLQSQSSQQLLTLLQTAGRPQARAQEAAPQVKAEQGHGTGGSGSGPQAPSVAVKEESGGKAAHGNGNGVQVVVKFQNPASAPGPVQGGGGGGSDGSDCYSHANGNGNNNGQGPHGVEQVVMLKKRSSDELGHMVGLSAPVSTVSAGGGGGAGAAAAKLLSLKRESSVDGGGVLGLGGQLAAAGGAGAYKRTSAEQALPSAARLVLNEQRLQLQELTALEREQQQRTAQLQQLQQLQAQRCQADDRFAQMQPLSPHAGRHQHDSNGYHSNQAGHHHASRMLDMHPLHEPATHHGHGHGHGHAHQHPPHPAAVAATAAAASGLPSNNLLSLHVQELQQQVQRAHVNRLGSGTCSGGGGGRLLDGLRVMSGTTAGSGGGHPQPQLSPLRSSLAASGGCGGPLGGGPLGGGHDEPQQLMPRRGSSTTSQGGGLGSCLSAPLGSDGLGSAGPLGAGCGGGPDGGGGGDYLDLLLQRRRLQMQRLQHDREQQLLGLGGGLSGAGREPGLARASQAIPGLLEGGTDVVMYAERLPVPLNQQHQHQQFPQQQLRLAGAGSPRGVGAGLGAAGLLSGSAAHRQQGGIAAEGMRLPFPA</sequence>
<evidence type="ECO:0000256" key="1">
    <source>
        <dbReference type="SAM" id="Coils"/>
    </source>
</evidence>
<feature type="region of interest" description="Disordered" evidence="2">
    <location>
        <begin position="352"/>
        <end position="403"/>
    </location>
</feature>
<feature type="compositionally biased region" description="Basic residues" evidence="2">
    <location>
        <begin position="1562"/>
        <end position="1576"/>
    </location>
</feature>
<feature type="compositionally biased region" description="Gly residues" evidence="2">
    <location>
        <begin position="1210"/>
        <end position="1224"/>
    </location>
</feature>
<organism evidence="4 5">
    <name type="scientific">Chlamydomonas schloesseri</name>
    <dbReference type="NCBI Taxonomy" id="2026947"/>
    <lineage>
        <taxon>Eukaryota</taxon>
        <taxon>Viridiplantae</taxon>
        <taxon>Chlorophyta</taxon>
        <taxon>core chlorophytes</taxon>
        <taxon>Chlorophyceae</taxon>
        <taxon>CS clade</taxon>
        <taxon>Chlamydomonadales</taxon>
        <taxon>Chlamydomonadaceae</taxon>
        <taxon>Chlamydomonas</taxon>
    </lineage>
</organism>
<evidence type="ECO:0000313" key="5">
    <source>
        <dbReference type="Proteomes" id="UP000613740"/>
    </source>
</evidence>
<feature type="region of interest" description="Disordered" evidence="2">
    <location>
        <begin position="1636"/>
        <end position="1704"/>
    </location>
</feature>
<dbReference type="SMART" id="SM00558">
    <property type="entry name" value="JmjC"/>
    <property type="match status" value="1"/>
</dbReference>
<evidence type="ECO:0000259" key="3">
    <source>
        <dbReference type="SMART" id="SM00558"/>
    </source>
</evidence>
<feature type="region of interest" description="Disordered" evidence="2">
    <location>
        <begin position="1523"/>
        <end position="1587"/>
    </location>
</feature>
<dbReference type="InterPro" id="IPR003347">
    <property type="entry name" value="JmjC_dom"/>
</dbReference>
<feature type="compositionally biased region" description="Low complexity" evidence="2">
    <location>
        <begin position="132"/>
        <end position="152"/>
    </location>
</feature>
<dbReference type="Gene3D" id="2.60.120.650">
    <property type="entry name" value="Cupin"/>
    <property type="match status" value="1"/>
</dbReference>
<dbReference type="SUPFAM" id="SSF51197">
    <property type="entry name" value="Clavaminate synthase-like"/>
    <property type="match status" value="1"/>
</dbReference>
<feature type="region of interest" description="Disordered" evidence="2">
    <location>
        <begin position="804"/>
        <end position="825"/>
    </location>
</feature>
<evidence type="ECO:0000313" key="4">
    <source>
        <dbReference type="EMBL" id="KAG2451860.1"/>
    </source>
</evidence>
<feature type="compositionally biased region" description="Basic and acidic residues" evidence="2">
    <location>
        <begin position="1090"/>
        <end position="1109"/>
    </location>
</feature>
<accession>A0A835WSN3</accession>
<dbReference type="EMBL" id="JAEHOD010000007">
    <property type="protein sequence ID" value="KAG2451860.1"/>
    <property type="molecule type" value="Genomic_DNA"/>
</dbReference>
<feature type="compositionally biased region" description="Low complexity" evidence="2">
    <location>
        <begin position="1165"/>
        <end position="1174"/>
    </location>
</feature>
<feature type="compositionally biased region" description="Basic and acidic residues" evidence="2">
    <location>
        <begin position="1549"/>
        <end position="1561"/>
    </location>
</feature>
<evidence type="ECO:0000256" key="2">
    <source>
        <dbReference type="SAM" id="MobiDB-lite"/>
    </source>
</evidence>
<proteinExistence type="predicted"/>
<comment type="caution">
    <text evidence="4">The sequence shown here is derived from an EMBL/GenBank/DDBJ whole genome shotgun (WGS) entry which is preliminary data.</text>
</comment>
<feature type="compositionally biased region" description="Gly residues" evidence="2">
    <location>
        <begin position="1356"/>
        <end position="1365"/>
    </location>
</feature>
<name>A0A835WSN3_9CHLO</name>
<gene>
    <name evidence="4" type="ORF">HYH02_003636</name>
</gene>
<feature type="coiled-coil region" evidence="1">
    <location>
        <begin position="1476"/>
        <end position="1509"/>
    </location>
</feature>
<feature type="region of interest" description="Disordered" evidence="2">
    <location>
        <begin position="600"/>
        <end position="624"/>
    </location>
</feature>
<dbReference type="Proteomes" id="UP000613740">
    <property type="component" value="Unassembled WGS sequence"/>
</dbReference>
<feature type="compositionally biased region" description="Gly residues" evidence="2">
    <location>
        <begin position="1664"/>
        <end position="1677"/>
    </location>
</feature>
<feature type="compositionally biased region" description="Low complexity" evidence="2">
    <location>
        <begin position="1225"/>
        <end position="1242"/>
    </location>
</feature>
<feature type="region of interest" description="Disordered" evidence="2">
    <location>
        <begin position="1079"/>
        <end position="1386"/>
    </location>
</feature>
<feature type="compositionally biased region" description="Gly residues" evidence="2">
    <location>
        <begin position="91"/>
        <end position="106"/>
    </location>
</feature>
<reference evidence="4" key="1">
    <citation type="journal article" date="2020" name="bioRxiv">
        <title>Comparative genomics of Chlamydomonas.</title>
        <authorList>
            <person name="Craig R.J."/>
            <person name="Hasan A.R."/>
            <person name="Ness R.W."/>
            <person name="Keightley P.D."/>
        </authorList>
    </citation>
    <scope>NUCLEOTIDE SEQUENCE</scope>
    <source>
        <strain evidence="4">CCAP 11/173</strain>
    </source>
</reference>
<feature type="compositionally biased region" description="Basic and acidic residues" evidence="2">
    <location>
        <begin position="1175"/>
        <end position="1189"/>
    </location>
</feature>
<feature type="region of interest" description="Disordered" evidence="2">
    <location>
        <begin position="89"/>
        <end position="204"/>
    </location>
</feature>
<dbReference type="Pfam" id="PF02373">
    <property type="entry name" value="JmjC"/>
    <property type="match status" value="1"/>
</dbReference>